<dbReference type="Pfam" id="PF00481">
    <property type="entry name" value="PP2C"/>
    <property type="match status" value="1"/>
</dbReference>
<protein>
    <recommendedName>
        <fullName evidence="1">PPM-type phosphatase domain-containing protein</fullName>
    </recommendedName>
</protein>
<keyword evidence="3" id="KW-1185">Reference proteome</keyword>
<dbReference type="Proteomes" id="UP000030711">
    <property type="component" value="Unassembled WGS sequence"/>
</dbReference>
<organism evidence="2 3">
    <name type="scientific">Eucalyptus grandis</name>
    <name type="common">Flooded gum</name>
    <dbReference type="NCBI Taxonomy" id="71139"/>
    <lineage>
        <taxon>Eukaryota</taxon>
        <taxon>Viridiplantae</taxon>
        <taxon>Streptophyta</taxon>
        <taxon>Embryophyta</taxon>
        <taxon>Tracheophyta</taxon>
        <taxon>Spermatophyta</taxon>
        <taxon>Magnoliopsida</taxon>
        <taxon>eudicotyledons</taxon>
        <taxon>Gunneridae</taxon>
        <taxon>Pentapetalae</taxon>
        <taxon>rosids</taxon>
        <taxon>malvids</taxon>
        <taxon>Myrtales</taxon>
        <taxon>Myrtaceae</taxon>
        <taxon>Myrtoideae</taxon>
        <taxon>Eucalypteae</taxon>
        <taxon>Eucalyptus</taxon>
    </lineage>
</organism>
<evidence type="ECO:0000313" key="3">
    <source>
        <dbReference type="Proteomes" id="UP000030711"/>
    </source>
</evidence>
<proteinExistence type="predicted"/>
<sequence>MEASLGKMDEEVGEKGVDASMRTAGSMAVVAVVGKEEVVVASRGDSRTVLCRGDVVVPLSVDHKGGHPMIRGTCYTLAFSVFRSWLCRQAKAHIAPLV</sequence>
<name>A0AAD9WIU0_EUCGR</name>
<dbReference type="EMBL" id="MU849267">
    <property type="protein sequence ID" value="KAK2631695.1"/>
    <property type="molecule type" value="Genomic_DNA"/>
</dbReference>
<feature type="domain" description="PPM-type phosphatase" evidence="1">
    <location>
        <begin position="1"/>
        <end position="98"/>
    </location>
</feature>
<dbReference type="InterPro" id="IPR001932">
    <property type="entry name" value="PPM-type_phosphatase-like_dom"/>
</dbReference>
<dbReference type="Gene3D" id="3.60.40.10">
    <property type="entry name" value="PPM-type phosphatase domain"/>
    <property type="match status" value="1"/>
</dbReference>
<evidence type="ECO:0000313" key="2">
    <source>
        <dbReference type="EMBL" id="KAK2631695.1"/>
    </source>
</evidence>
<dbReference type="SUPFAM" id="SSF81606">
    <property type="entry name" value="PP2C-like"/>
    <property type="match status" value="1"/>
</dbReference>
<accession>A0AAD9WIU0</accession>
<reference evidence="2 3" key="1">
    <citation type="journal article" date="2014" name="Nature">
        <title>The genome of Eucalyptus grandis.</title>
        <authorList>
            <person name="Myburg A.A."/>
            <person name="Grattapaglia D."/>
            <person name="Tuskan G.A."/>
            <person name="Hellsten U."/>
            <person name="Hayes R.D."/>
            <person name="Grimwood J."/>
            <person name="Jenkins J."/>
            <person name="Lindquist E."/>
            <person name="Tice H."/>
            <person name="Bauer D."/>
            <person name="Goodstein D.M."/>
            <person name="Dubchak I."/>
            <person name="Poliakov A."/>
            <person name="Mizrachi E."/>
            <person name="Kullan A.R."/>
            <person name="Hussey S.G."/>
            <person name="Pinard D."/>
            <person name="van der Merwe K."/>
            <person name="Singh P."/>
            <person name="van Jaarsveld I."/>
            <person name="Silva-Junior O.B."/>
            <person name="Togawa R.C."/>
            <person name="Pappas M.R."/>
            <person name="Faria D.A."/>
            <person name="Sansaloni C.P."/>
            <person name="Petroli C.D."/>
            <person name="Yang X."/>
            <person name="Ranjan P."/>
            <person name="Tschaplinski T.J."/>
            <person name="Ye C.Y."/>
            <person name="Li T."/>
            <person name="Sterck L."/>
            <person name="Vanneste K."/>
            <person name="Murat F."/>
            <person name="Soler M."/>
            <person name="Clemente H.S."/>
            <person name="Saidi N."/>
            <person name="Cassan-Wang H."/>
            <person name="Dunand C."/>
            <person name="Hefer C.A."/>
            <person name="Bornberg-Bauer E."/>
            <person name="Kersting A.R."/>
            <person name="Vining K."/>
            <person name="Amarasinghe V."/>
            <person name="Ranik M."/>
            <person name="Naithani S."/>
            <person name="Elser J."/>
            <person name="Boyd A.E."/>
            <person name="Liston A."/>
            <person name="Spatafora J.W."/>
            <person name="Dharmwardhana P."/>
            <person name="Raja R."/>
            <person name="Sullivan C."/>
            <person name="Romanel E."/>
            <person name="Alves-Ferreira M."/>
            <person name="Kulheim C."/>
            <person name="Foley W."/>
            <person name="Carocha V."/>
            <person name="Paiva J."/>
            <person name="Kudrna D."/>
            <person name="Brommonschenkel S.H."/>
            <person name="Pasquali G."/>
            <person name="Byrne M."/>
            <person name="Rigault P."/>
            <person name="Tibbits J."/>
            <person name="Spokevicius A."/>
            <person name="Jones R.C."/>
            <person name="Steane D.A."/>
            <person name="Vaillancourt R.E."/>
            <person name="Potts B.M."/>
            <person name="Joubert F."/>
            <person name="Barry K."/>
            <person name="Pappas G.J."/>
            <person name="Strauss S.H."/>
            <person name="Jaiswal P."/>
            <person name="Grima-Pettenati J."/>
            <person name="Salse J."/>
            <person name="Van de Peer Y."/>
            <person name="Rokhsar D.S."/>
            <person name="Schmutz J."/>
        </authorList>
    </citation>
    <scope>NUCLEOTIDE SEQUENCE [LARGE SCALE GENOMIC DNA]</scope>
    <source>
        <strain evidence="3">cv. BRASUZ1</strain>
        <tissue evidence="2">Leaf extractions</tissue>
    </source>
</reference>
<comment type="caution">
    <text evidence="2">The sequence shown here is derived from an EMBL/GenBank/DDBJ whole genome shotgun (WGS) entry which is preliminary data.</text>
</comment>
<evidence type="ECO:0000259" key="1">
    <source>
        <dbReference type="PROSITE" id="PS51746"/>
    </source>
</evidence>
<dbReference type="PROSITE" id="PS51746">
    <property type="entry name" value="PPM_2"/>
    <property type="match status" value="1"/>
</dbReference>
<dbReference type="InterPro" id="IPR036457">
    <property type="entry name" value="PPM-type-like_dom_sf"/>
</dbReference>
<gene>
    <name evidence="2" type="ORF">EUGRSUZ_L02569</name>
</gene>
<dbReference type="AlphaFoldDB" id="A0AAD9WIU0"/>